<proteinExistence type="predicted"/>
<evidence type="ECO:0000313" key="1">
    <source>
        <dbReference type="EMBL" id="HHP82658.1"/>
    </source>
</evidence>
<comment type="caution">
    <text evidence="2">The sequence shown here is derived from an EMBL/GenBank/DDBJ whole genome shotgun (WGS) entry which is preliminary data.</text>
</comment>
<evidence type="ECO:0008006" key="3">
    <source>
        <dbReference type="Google" id="ProtNLM"/>
    </source>
</evidence>
<dbReference type="EMBL" id="DRZI01000358">
    <property type="protein sequence ID" value="HHP82658.1"/>
    <property type="molecule type" value="Genomic_DNA"/>
</dbReference>
<dbReference type="InterPro" id="IPR035954">
    <property type="entry name" value="MTH677-like_sf"/>
</dbReference>
<organism evidence="2">
    <name type="scientific">Ignisphaera aggregans</name>
    <dbReference type="NCBI Taxonomy" id="334771"/>
    <lineage>
        <taxon>Archaea</taxon>
        <taxon>Thermoproteota</taxon>
        <taxon>Thermoprotei</taxon>
        <taxon>Desulfurococcales</taxon>
        <taxon>Desulfurococcaceae</taxon>
        <taxon>Ignisphaera</taxon>
    </lineage>
</organism>
<reference evidence="2" key="1">
    <citation type="journal article" date="2020" name="mSystems">
        <title>Genome- and Community-Level Interaction Insights into Carbon Utilization and Element Cycling Functions of Hydrothermarchaeota in Hydrothermal Sediment.</title>
        <authorList>
            <person name="Zhou Z."/>
            <person name="Liu Y."/>
            <person name="Xu W."/>
            <person name="Pan J."/>
            <person name="Luo Z.H."/>
            <person name="Li M."/>
        </authorList>
    </citation>
    <scope>NUCLEOTIDE SEQUENCE [LARGE SCALE GENOMIC DNA]</scope>
    <source>
        <strain evidence="2">SpSt-1</strain>
        <strain evidence="1">SpSt-1121</strain>
    </source>
</reference>
<dbReference type="EMBL" id="DRUB01000159">
    <property type="protein sequence ID" value="HHR96739.1"/>
    <property type="molecule type" value="Genomic_DNA"/>
</dbReference>
<name>A0A7C5Z1C0_9CREN</name>
<accession>A0A7C5Z1C0</accession>
<sequence length="122" mass="14355">MPGEKNKKYKEFIGLDLKFFSDENIIEIIKIIENSIRNDLNQILGLRSDEYTITVGVEVDEELRISIDLDVKAYLHGKINLYDILDKVIDHAFNTVKIYLKQFTRRNKITNSHSKEYNNFDT</sequence>
<gene>
    <name evidence="2" type="ORF">ENL47_08070</name>
    <name evidence="1" type="ORF">ENM84_08375</name>
</gene>
<dbReference type="AlphaFoldDB" id="A0A7C5Z1C0"/>
<evidence type="ECO:0000313" key="2">
    <source>
        <dbReference type="EMBL" id="HHR96739.1"/>
    </source>
</evidence>
<protein>
    <recommendedName>
        <fullName evidence="3">DUF3194 domain-containing protein</fullName>
    </recommendedName>
</protein>
<dbReference type="Gene3D" id="3.30.300.100">
    <property type="entry name" value="MTH677-like"/>
    <property type="match status" value="1"/>
</dbReference>